<gene>
    <name evidence="10" type="primary">LOC109713274</name>
</gene>
<evidence type="ECO:0000256" key="3">
    <source>
        <dbReference type="ARBA" id="ARBA00023157"/>
    </source>
</evidence>
<comment type="subcellular location">
    <subcellularLocation>
        <location evidence="6">Secreted</location>
        <location evidence="6">Cell wall</location>
    </subcellularLocation>
    <subcellularLocation>
        <location evidence="6">Secreted</location>
        <location evidence="6">Extracellular space</location>
        <location evidence="6">Apoplast</location>
    </subcellularLocation>
</comment>
<dbReference type="Gene3D" id="2.60.120.200">
    <property type="match status" value="1"/>
</dbReference>
<accession>A0A6P5FA90</accession>
<evidence type="ECO:0000256" key="2">
    <source>
        <dbReference type="ARBA" id="ARBA00022801"/>
    </source>
</evidence>
<dbReference type="RefSeq" id="XP_020092864.1">
    <property type="nucleotide sequence ID" value="XM_020237275.1"/>
</dbReference>
<feature type="domain" description="GH16" evidence="8">
    <location>
        <begin position="22"/>
        <end position="223"/>
    </location>
</feature>
<evidence type="ECO:0000313" key="9">
    <source>
        <dbReference type="Proteomes" id="UP000515123"/>
    </source>
</evidence>
<reference evidence="10" key="2">
    <citation type="submission" date="2025-08" db="UniProtKB">
        <authorList>
            <consortium name="RefSeq"/>
        </authorList>
    </citation>
    <scope>IDENTIFICATION</scope>
    <source>
        <tissue evidence="10">Leaf</tissue>
    </source>
</reference>
<dbReference type="Proteomes" id="UP000515123">
    <property type="component" value="Linkage group 7"/>
</dbReference>
<feature type="region of interest" description="Disordered" evidence="7">
    <location>
        <begin position="309"/>
        <end position="349"/>
    </location>
</feature>
<dbReference type="InterPro" id="IPR016455">
    <property type="entry name" value="XTH"/>
</dbReference>
<dbReference type="EC" id="2.4.1.207" evidence="6"/>
<keyword evidence="4 6" id="KW-0326">Glycosidase</keyword>
<keyword evidence="9" id="KW-1185">Reference proteome</keyword>
<keyword evidence="6" id="KW-0134">Cell wall</keyword>
<feature type="chain" id="PRO_5028519645" description="Xyloglucan endotransglucosylase/hydrolase" evidence="6">
    <location>
        <begin position="24"/>
        <end position="349"/>
    </location>
</feature>
<protein>
    <recommendedName>
        <fullName evidence="6">Xyloglucan endotransglucosylase/hydrolase</fullName>
        <ecNumber evidence="6">2.4.1.207</ecNumber>
    </recommendedName>
</protein>
<keyword evidence="6" id="KW-0732">Signal</keyword>
<dbReference type="GeneID" id="109713274"/>
<organism evidence="9 10">
    <name type="scientific">Ananas comosus</name>
    <name type="common">Pineapple</name>
    <name type="synonym">Ananas ananas</name>
    <dbReference type="NCBI Taxonomy" id="4615"/>
    <lineage>
        <taxon>Eukaryota</taxon>
        <taxon>Viridiplantae</taxon>
        <taxon>Streptophyta</taxon>
        <taxon>Embryophyta</taxon>
        <taxon>Tracheophyta</taxon>
        <taxon>Spermatophyta</taxon>
        <taxon>Magnoliopsida</taxon>
        <taxon>Liliopsida</taxon>
        <taxon>Poales</taxon>
        <taxon>Bromeliaceae</taxon>
        <taxon>Bromelioideae</taxon>
        <taxon>Ananas</taxon>
    </lineage>
</organism>
<evidence type="ECO:0000313" key="10">
    <source>
        <dbReference type="RefSeq" id="XP_020092864.1"/>
    </source>
</evidence>
<dbReference type="GO" id="GO:0042546">
    <property type="term" value="P:cell wall biogenesis"/>
    <property type="evidence" value="ECO:0007669"/>
    <property type="project" value="InterPro"/>
</dbReference>
<comment type="function">
    <text evidence="6">Catalyzes xyloglucan endohydrolysis (XEH) and/or endotransglycosylation (XET). Cleaves and religates xyloglucan polymers, an essential constituent of the primary cell wall, and thereby participates in cell wall construction of growing tissues.</text>
</comment>
<dbReference type="InterPro" id="IPR000757">
    <property type="entry name" value="Beta-glucanase-like"/>
</dbReference>
<keyword evidence="6" id="KW-0052">Apoplast</keyword>
<dbReference type="GO" id="GO:0048046">
    <property type="term" value="C:apoplast"/>
    <property type="evidence" value="ECO:0007669"/>
    <property type="project" value="UniProtKB-SubCell"/>
</dbReference>
<keyword evidence="3" id="KW-1015">Disulfide bond</keyword>
<keyword evidence="1 6" id="KW-0808">Transferase</keyword>
<dbReference type="GO" id="GO:0010411">
    <property type="term" value="P:xyloglucan metabolic process"/>
    <property type="evidence" value="ECO:0007669"/>
    <property type="project" value="InterPro"/>
</dbReference>
<dbReference type="PIRSF" id="PIRSF005604">
    <property type="entry name" value="XET"/>
    <property type="match status" value="1"/>
</dbReference>
<evidence type="ECO:0000256" key="5">
    <source>
        <dbReference type="PIRSR" id="PIRSR005604-1"/>
    </source>
</evidence>
<keyword evidence="6" id="KW-0961">Cell wall biogenesis/degradation</keyword>
<evidence type="ECO:0000256" key="4">
    <source>
        <dbReference type="ARBA" id="ARBA00023295"/>
    </source>
</evidence>
<evidence type="ECO:0000256" key="7">
    <source>
        <dbReference type="SAM" id="MobiDB-lite"/>
    </source>
</evidence>
<dbReference type="GO" id="GO:0004553">
    <property type="term" value="F:hydrolase activity, hydrolyzing O-glycosyl compounds"/>
    <property type="evidence" value="ECO:0007669"/>
    <property type="project" value="InterPro"/>
</dbReference>
<evidence type="ECO:0000259" key="8">
    <source>
        <dbReference type="PROSITE" id="PS51762"/>
    </source>
</evidence>
<dbReference type="AlphaFoldDB" id="A0A6P5FA90"/>
<sequence>MARKTLVNPFILVLLLVVPCIAAFNVTTLSFNDAYAPLFGFNNIVRSADDRSVRLILDRSYGSGFISSDMYLHGFFSASIKLPSDYTAGIVVAFYTSNGDVFEKTHDELDFEFLGNIRGKEWRVQTNMYGNGSTSRGREERYLLPFDPTADFHLYSILWTAQNIIFYIDDIPIREVRRSEVVGGDYPSKPMSLYATIWDASNWATAGGRYKVNYKYGPFVSEFSDLALLGCRVDPLQAPPSTSRNCTASDAELAATGLAVMTPERRRAMRQFRERYMTYSFCYDTLRYPETFSDCDIVESEKSRFKETGHLRFSGSGSGSSSGGRHRRRYGRRRARVPVAADAEKQAAM</sequence>
<feature type="compositionally biased region" description="Basic residues" evidence="7">
    <location>
        <begin position="324"/>
        <end position="336"/>
    </location>
</feature>
<dbReference type="InterPro" id="IPR010713">
    <property type="entry name" value="XET_C"/>
</dbReference>
<dbReference type="Pfam" id="PF00722">
    <property type="entry name" value="Glyco_hydro_16"/>
    <property type="match status" value="1"/>
</dbReference>
<dbReference type="CDD" id="cd02176">
    <property type="entry name" value="GH16_XET"/>
    <property type="match status" value="1"/>
</dbReference>
<dbReference type="InterPro" id="IPR013320">
    <property type="entry name" value="ConA-like_dom_sf"/>
</dbReference>
<dbReference type="GO" id="GO:0071555">
    <property type="term" value="P:cell wall organization"/>
    <property type="evidence" value="ECO:0007669"/>
    <property type="project" value="UniProtKB-KW"/>
</dbReference>
<name>A0A6P5FA90_ANACO</name>
<keyword evidence="2 6" id="KW-0378">Hydrolase</keyword>
<dbReference type="PANTHER" id="PTHR31062">
    <property type="entry name" value="XYLOGLUCAN ENDOTRANSGLUCOSYLASE/HYDROLASE PROTEIN 8-RELATED"/>
    <property type="match status" value="1"/>
</dbReference>
<proteinExistence type="inferred from homology"/>
<dbReference type="Gramene" id="Aco010555.1.mrna1">
    <property type="protein sequence ID" value="Aco010555.1.mrna1"/>
    <property type="gene ID" value="Aco010555.1.path1"/>
</dbReference>
<dbReference type="SUPFAM" id="SSF49899">
    <property type="entry name" value="Concanavalin A-like lectins/glucanases"/>
    <property type="match status" value="1"/>
</dbReference>
<comment type="similarity">
    <text evidence="6">Belongs to the glycosyl hydrolase 16 family.</text>
</comment>
<dbReference type="OrthoDB" id="4781at2759"/>
<dbReference type="PROSITE" id="PS51762">
    <property type="entry name" value="GH16_2"/>
    <property type="match status" value="1"/>
</dbReference>
<evidence type="ECO:0000256" key="6">
    <source>
        <dbReference type="RuleBase" id="RU361120"/>
    </source>
</evidence>
<feature type="signal peptide" evidence="6">
    <location>
        <begin position="1"/>
        <end position="23"/>
    </location>
</feature>
<dbReference type="GO" id="GO:0016762">
    <property type="term" value="F:xyloglucan:xyloglucosyl transferase activity"/>
    <property type="evidence" value="ECO:0007669"/>
    <property type="project" value="UniProtKB-EC"/>
</dbReference>
<comment type="PTM">
    <text evidence="6">Contains at least one intrachain disulfide bond essential for its enzymatic activity.</text>
</comment>
<feature type="active site" description="Proton donor" evidence="5">
    <location>
        <position position="112"/>
    </location>
</feature>
<dbReference type="Pfam" id="PF06955">
    <property type="entry name" value="XET_C"/>
    <property type="match status" value="1"/>
</dbReference>
<feature type="active site" description="Nucleophile" evidence="5">
    <location>
        <position position="108"/>
    </location>
</feature>
<keyword evidence="6" id="KW-0964">Secreted</keyword>
<evidence type="ECO:0000256" key="1">
    <source>
        <dbReference type="ARBA" id="ARBA00022679"/>
    </source>
</evidence>
<dbReference type="InterPro" id="IPR044791">
    <property type="entry name" value="Beta-glucanase/XTH"/>
</dbReference>
<reference evidence="9" key="1">
    <citation type="journal article" date="2015" name="Nat. Genet.">
        <title>The pineapple genome and the evolution of CAM photosynthesis.</title>
        <authorList>
            <person name="Ming R."/>
            <person name="VanBuren R."/>
            <person name="Wai C.M."/>
            <person name="Tang H."/>
            <person name="Schatz M.C."/>
            <person name="Bowers J.E."/>
            <person name="Lyons E."/>
            <person name="Wang M.L."/>
            <person name="Chen J."/>
            <person name="Biggers E."/>
            <person name="Zhang J."/>
            <person name="Huang L."/>
            <person name="Zhang L."/>
            <person name="Miao W."/>
            <person name="Zhang J."/>
            <person name="Ye Z."/>
            <person name="Miao C."/>
            <person name="Lin Z."/>
            <person name="Wang H."/>
            <person name="Zhou H."/>
            <person name="Yim W.C."/>
            <person name="Priest H.D."/>
            <person name="Zheng C."/>
            <person name="Woodhouse M."/>
            <person name="Edger P.P."/>
            <person name="Guyot R."/>
            <person name="Guo H.B."/>
            <person name="Guo H."/>
            <person name="Zheng G."/>
            <person name="Singh R."/>
            <person name="Sharma A."/>
            <person name="Min X."/>
            <person name="Zheng Y."/>
            <person name="Lee H."/>
            <person name="Gurtowski J."/>
            <person name="Sedlazeck F.J."/>
            <person name="Harkess A."/>
            <person name="McKain M.R."/>
            <person name="Liao Z."/>
            <person name="Fang J."/>
            <person name="Liu J."/>
            <person name="Zhang X."/>
            <person name="Zhang Q."/>
            <person name="Hu W."/>
            <person name="Qin Y."/>
            <person name="Wang K."/>
            <person name="Chen L.Y."/>
            <person name="Shirley N."/>
            <person name="Lin Y.R."/>
            <person name="Liu L.Y."/>
            <person name="Hernandez A.G."/>
            <person name="Wright C.L."/>
            <person name="Bulone V."/>
            <person name="Tuskan G.A."/>
            <person name="Heath K."/>
            <person name="Zee F."/>
            <person name="Moore P.H."/>
            <person name="Sunkar R."/>
            <person name="Leebens-Mack J.H."/>
            <person name="Mockler T."/>
            <person name="Bennetzen J.L."/>
            <person name="Freeling M."/>
            <person name="Sankoff D."/>
            <person name="Paterson A.H."/>
            <person name="Zhu X."/>
            <person name="Yang X."/>
            <person name="Smith J.A."/>
            <person name="Cushman J.C."/>
            <person name="Paull R.E."/>
            <person name="Yu Q."/>
        </authorList>
    </citation>
    <scope>NUCLEOTIDE SEQUENCE [LARGE SCALE GENOMIC DNA]</scope>
    <source>
        <strain evidence="9">cv. F153</strain>
    </source>
</reference>